<reference evidence="2 3" key="1">
    <citation type="submission" date="2024-02" db="EMBL/GenBank/DDBJ databases">
        <title>The Genome Sequence of Enterococcus sp. DIV0159.</title>
        <authorList>
            <person name="Earl A."/>
            <person name="Manson A."/>
            <person name="Gilmore M."/>
            <person name="Sanders J."/>
            <person name="Shea T."/>
            <person name="Howe W."/>
            <person name="Livny J."/>
            <person name="Cuomo C."/>
            <person name="Neafsey D."/>
            <person name="Birren B."/>
        </authorList>
    </citation>
    <scope>NUCLEOTIDE SEQUENCE [LARGE SCALE GENOMIC DNA]</scope>
    <source>
        <strain evidence="2 3">665A</strain>
    </source>
</reference>
<evidence type="ECO:0000259" key="1">
    <source>
        <dbReference type="PROSITE" id="PS51186"/>
    </source>
</evidence>
<dbReference type="CDD" id="cd04301">
    <property type="entry name" value="NAT_SF"/>
    <property type="match status" value="1"/>
</dbReference>
<protein>
    <recommendedName>
        <fullName evidence="1">N-acetyltransferase domain-containing protein</fullName>
    </recommendedName>
</protein>
<dbReference type="Gene3D" id="3.40.630.30">
    <property type="match status" value="1"/>
</dbReference>
<proteinExistence type="predicted"/>
<dbReference type="SUPFAM" id="SSF55729">
    <property type="entry name" value="Acyl-CoA N-acyltransferases (Nat)"/>
    <property type="match status" value="1"/>
</dbReference>
<keyword evidence="3" id="KW-1185">Reference proteome</keyword>
<sequence length="143" mass="16678">MEIRIAEHFSKEHFGAVKLRKQVLGSKIDYKQEEKLIVFVAIENGEVVGTASVQLYRWRVARVRQVAVLPEYQGQSIGDQLMASCEAFAKAHNHPRLVLTARKVSSLFYLKRDYHIFLFSFKRQAIDFFWMTKRLDTLETIEA</sequence>
<evidence type="ECO:0000313" key="3">
    <source>
        <dbReference type="Proteomes" id="UP000664357"/>
    </source>
</evidence>
<dbReference type="Pfam" id="PF00583">
    <property type="entry name" value="Acetyltransf_1"/>
    <property type="match status" value="1"/>
</dbReference>
<comment type="caution">
    <text evidence="2">The sequence shown here is derived from an EMBL/GenBank/DDBJ whole genome shotgun (WGS) entry which is preliminary data.</text>
</comment>
<gene>
    <name evidence="2" type="ORF">JZO67_000868</name>
</gene>
<dbReference type="InterPro" id="IPR016181">
    <property type="entry name" value="Acyl_CoA_acyltransferase"/>
</dbReference>
<evidence type="ECO:0000313" key="2">
    <source>
        <dbReference type="EMBL" id="MEO1768929.1"/>
    </source>
</evidence>
<dbReference type="Proteomes" id="UP000664357">
    <property type="component" value="Unassembled WGS sequence"/>
</dbReference>
<dbReference type="PROSITE" id="PS51186">
    <property type="entry name" value="GNAT"/>
    <property type="match status" value="1"/>
</dbReference>
<feature type="domain" description="N-acetyltransferase" evidence="1">
    <location>
        <begin position="1"/>
        <end position="136"/>
    </location>
</feature>
<name>A0ABV0EJY1_9ENTE</name>
<dbReference type="InterPro" id="IPR000182">
    <property type="entry name" value="GNAT_dom"/>
</dbReference>
<organism evidence="2 3">
    <name type="scientific">Candidatus Enterococcus ferrettii</name>
    <dbReference type="NCBI Taxonomy" id="2815324"/>
    <lineage>
        <taxon>Bacteria</taxon>
        <taxon>Bacillati</taxon>
        <taxon>Bacillota</taxon>
        <taxon>Bacilli</taxon>
        <taxon>Lactobacillales</taxon>
        <taxon>Enterococcaceae</taxon>
        <taxon>Enterococcus</taxon>
    </lineage>
</organism>
<dbReference type="EMBL" id="JAFREL020000001">
    <property type="protein sequence ID" value="MEO1768929.1"/>
    <property type="molecule type" value="Genomic_DNA"/>
</dbReference>
<accession>A0ABV0EJY1</accession>
<dbReference type="RefSeq" id="WP_207700688.1">
    <property type="nucleotide sequence ID" value="NZ_JAFREL020000001.1"/>
</dbReference>